<dbReference type="Proteomes" id="UP001144396">
    <property type="component" value="Unassembled WGS sequence"/>
</dbReference>
<dbReference type="EMBL" id="BSDP01000001">
    <property type="protein sequence ID" value="GLI27366.1"/>
    <property type="molecule type" value="Genomic_DNA"/>
</dbReference>
<keyword evidence="2" id="KW-0808">Transferase</keyword>
<dbReference type="GO" id="GO:0016757">
    <property type="term" value="F:glycosyltransferase activity"/>
    <property type="evidence" value="ECO:0007669"/>
    <property type="project" value="UniProtKB-KW"/>
</dbReference>
<keyword evidence="6" id="KW-1185">Reference proteome</keyword>
<evidence type="ECO:0000256" key="2">
    <source>
        <dbReference type="ARBA" id="ARBA00022679"/>
    </source>
</evidence>
<gene>
    <name evidence="5" type="ORF">ARHIZOSPH14_16080</name>
</gene>
<protein>
    <recommendedName>
        <fullName evidence="7">D-inositol 3-phosphate glycosyltransferase</fullName>
    </recommendedName>
</protein>
<comment type="caution">
    <text evidence="5">The sequence shown here is derived from an EMBL/GenBank/DDBJ whole genome shotgun (WGS) entry which is preliminary data.</text>
</comment>
<proteinExistence type="predicted"/>
<name>A0A9W6CWK8_9MICO</name>
<dbReference type="InterPro" id="IPR028098">
    <property type="entry name" value="Glyco_trans_4-like_N"/>
</dbReference>
<dbReference type="RefSeq" id="WP_281883851.1">
    <property type="nucleotide sequence ID" value="NZ_BSDP01000001.1"/>
</dbReference>
<dbReference type="SUPFAM" id="SSF53756">
    <property type="entry name" value="UDP-Glycosyltransferase/glycogen phosphorylase"/>
    <property type="match status" value="1"/>
</dbReference>
<feature type="domain" description="Glycosyl transferase family 1" evidence="3">
    <location>
        <begin position="188"/>
        <end position="341"/>
    </location>
</feature>
<keyword evidence="1" id="KW-0328">Glycosyltransferase</keyword>
<organism evidence="5 6">
    <name type="scientific">Agromyces rhizosphaerae</name>
    <dbReference type="NCBI Taxonomy" id="88374"/>
    <lineage>
        <taxon>Bacteria</taxon>
        <taxon>Bacillati</taxon>
        <taxon>Actinomycetota</taxon>
        <taxon>Actinomycetes</taxon>
        <taxon>Micrococcales</taxon>
        <taxon>Microbacteriaceae</taxon>
        <taxon>Agromyces</taxon>
    </lineage>
</organism>
<reference evidence="5" key="1">
    <citation type="submission" date="2022-12" db="EMBL/GenBank/DDBJ databases">
        <title>Reference genome sequencing for broad-spectrum identification of bacterial and archaeal isolates by mass spectrometry.</title>
        <authorList>
            <person name="Sekiguchi Y."/>
            <person name="Tourlousse D.M."/>
        </authorList>
    </citation>
    <scope>NUCLEOTIDE SEQUENCE</scope>
    <source>
        <strain evidence="5">14</strain>
    </source>
</reference>
<evidence type="ECO:0000313" key="5">
    <source>
        <dbReference type="EMBL" id="GLI27366.1"/>
    </source>
</evidence>
<evidence type="ECO:0000259" key="4">
    <source>
        <dbReference type="Pfam" id="PF13439"/>
    </source>
</evidence>
<accession>A0A9W6CWK8</accession>
<sequence>MTRIVQIVPRIGPGAGIPGVAWHLEQELGALGATVERFTYDDARRRPAAPWPKRRLARRFAHGWRIVWFSTVGTRRARAFLAERPDAVAICHNNAMVGDVYVNHGLALTHMRARGHSGWRVFRNPFQVFSYARDAIRYRGRTHRAVVALSAAAAAELRAVYRRVRPRVVVIPNGVDLERFHPPSADERRAAREALGLGADERVALFIGHEFARKGLSHAIRALPHAPGVLLLVVGGNGELIAQAQAEAEAAGIARRVHFTGPRLDPRPFLAASDMFVLPSAYEANALVVLEALASGLPVVATRVGYAPEIIMDGSNGFLVARDEVEIGARLAQLAEADPAEWRTRARASVAGHSWSAVAQRYLALADELAAERRAGG</sequence>
<evidence type="ECO:0000259" key="3">
    <source>
        <dbReference type="Pfam" id="PF00534"/>
    </source>
</evidence>
<feature type="domain" description="Glycosyltransferase subfamily 4-like N-terminal" evidence="4">
    <location>
        <begin position="20"/>
        <end position="179"/>
    </location>
</feature>
<dbReference type="InterPro" id="IPR001296">
    <property type="entry name" value="Glyco_trans_1"/>
</dbReference>
<dbReference type="Pfam" id="PF00534">
    <property type="entry name" value="Glycos_transf_1"/>
    <property type="match status" value="1"/>
</dbReference>
<evidence type="ECO:0000256" key="1">
    <source>
        <dbReference type="ARBA" id="ARBA00022676"/>
    </source>
</evidence>
<dbReference type="AlphaFoldDB" id="A0A9W6CWK8"/>
<dbReference type="Pfam" id="PF13439">
    <property type="entry name" value="Glyco_transf_4"/>
    <property type="match status" value="1"/>
</dbReference>
<dbReference type="PANTHER" id="PTHR12526">
    <property type="entry name" value="GLYCOSYLTRANSFERASE"/>
    <property type="match status" value="1"/>
</dbReference>
<evidence type="ECO:0008006" key="7">
    <source>
        <dbReference type="Google" id="ProtNLM"/>
    </source>
</evidence>
<dbReference type="Gene3D" id="3.40.50.2000">
    <property type="entry name" value="Glycogen Phosphorylase B"/>
    <property type="match status" value="2"/>
</dbReference>
<evidence type="ECO:0000313" key="6">
    <source>
        <dbReference type="Proteomes" id="UP001144396"/>
    </source>
</evidence>
<dbReference type="CDD" id="cd03801">
    <property type="entry name" value="GT4_PimA-like"/>
    <property type="match status" value="1"/>
</dbReference>